<evidence type="ECO:0000313" key="2">
    <source>
        <dbReference type="EMBL" id="BAO31304.1"/>
    </source>
</evidence>
<dbReference type="InterPro" id="IPR050834">
    <property type="entry name" value="Glycosyltransf_2"/>
</dbReference>
<gene>
    <name evidence="2" type="ORF">SUTH_03534</name>
</gene>
<accession>W0SJG9</accession>
<keyword evidence="3" id="KW-1185">Reference proteome</keyword>
<proteinExistence type="predicted"/>
<dbReference type="KEGG" id="shd:SUTH_03534"/>
<feature type="domain" description="Glycosyltransferase 2-like" evidence="1">
    <location>
        <begin position="7"/>
        <end position="170"/>
    </location>
</feature>
<dbReference type="Proteomes" id="UP000031637">
    <property type="component" value="Chromosome"/>
</dbReference>
<dbReference type="EMBL" id="AP012547">
    <property type="protein sequence ID" value="BAO31304.1"/>
    <property type="molecule type" value="Genomic_DNA"/>
</dbReference>
<protein>
    <submittedName>
        <fullName evidence="2">Putative glycosyl transferase</fullName>
    </submittedName>
</protein>
<dbReference type="InterPro" id="IPR001173">
    <property type="entry name" value="Glyco_trans_2-like"/>
</dbReference>
<dbReference type="OrthoDB" id="9816564at2"/>
<keyword evidence="2" id="KW-0808">Transferase</keyword>
<dbReference type="InterPro" id="IPR029044">
    <property type="entry name" value="Nucleotide-diphossugar_trans"/>
</dbReference>
<dbReference type="CDD" id="cd00761">
    <property type="entry name" value="Glyco_tranf_GTA_type"/>
    <property type="match status" value="1"/>
</dbReference>
<dbReference type="Gene3D" id="3.90.550.10">
    <property type="entry name" value="Spore Coat Polysaccharide Biosynthesis Protein SpsA, Chain A"/>
    <property type="match status" value="1"/>
</dbReference>
<evidence type="ECO:0000313" key="3">
    <source>
        <dbReference type="Proteomes" id="UP000031637"/>
    </source>
</evidence>
<dbReference type="AlphaFoldDB" id="W0SJG9"/>
<dbReference type="STRING" id="1223802.SUTH_03534"/>
<dbReference type="RefSeq" id="WP_084207499.1">
    <property type="nucleotide sequence ID" value="NZ_AP012547.1"/>
</dbReference>
<dbReference type="PANTHER" id="PTHR43685:SF11">
    <property type="entry name" value="GLYCOSYLTRANSFERASE TAGX-RELATED"/>
    <property type="match status" value="1"/>
</dbReference>
<dbReference type="GO" id="GO:0016740">
    <property type="term" value="F:transferase activity"/>
    <property type="evidence" value="ECO:0007669"/>
    <property type="project" value="UniProtKB-KW"/>
</dbReference>
<evidence type="ECO:0000259" key="1">
    <source>
        <dbReference type="Pfam" id="PF00535"/>
    </source>
</evidence>
<dbReference type="SUPFAM" id="SSF53448">
    <property type="entry name" value="Nucleotide-diphospho-sugar transferases"/>
    <property type="match status" value="1"/>
</dbReference>
<dbReference type="PANTHER" id="PTHR43685">
    <property type="entry name" value="GLYCOSYLTRANSFERASE"/>
    <property type="match status" value="1"/>
</dbReference>
<name>W0SJG9_9PROT</name>
<organism evidence="2 3">
    <name type="scientific">Sulfuritalea hydrogenivorans sk43H</name>
    <dbReference type="NCBI Taxonomy" id="1223802"/>
    <lineage>
        <taxon>Bacteria</taxon>
        <taxon>Pseudomonadati</taxon>
        <taxon>Pseudomonadota</taxon>
        <taxon>Betaproteobacteria</taxon>
        <taxon>Nitrosomonadales</taxon>
        <taxon>Sterolibacteriaceae</taxon>
        <taxon>Sulfuritalea</taxon>
    </lineage>
</organism>
<reference evidence="2 3" key="1">
    <citation type="journal article" date="2014" name="Syst. Appl. Microbiol.">
        <title>Complete genomes of freshwater sulfur oxidizers Sulfuricella denitrificans skB26 and Sulfuritalea hydrogenivorans sk43H: genetic insights into the sulfur oxidation pathway of betaproteobacteria.</title>
        <authorList>
            <person name="Watanabe T."/>
            <person name="Kojima H."/>
            <person name="Fukui M."/>
        </authorList>
    </citation>
    <scope>NUCLEOTIDE SEQUENCE [LARGE SCALE GENOMIC DNA]</scope>
    <source>
        <strain evidence="2">DSM22779</strain>
    </source>
</reference>
<sequence>MSAPLLSIVMPVYNVAPYLPRCLESLAALNPPADEIIVVDDGSTDDCPRILAEFAPRLPQMRVIRQENGGLSAARNTGLDAARGKYLAFVDSDDFVEPDAYAEALRLAEDEQLDMVLFNARYHFEGRQADRPIYADAPATDIIPGREWLRQRLKAGRFLHMVWMHLYRRDFIEANHFRFVPRLIHEDVIWTTKVLLAAQRIICLPRISVNYRIPIRNAPPEAKQKRLEAIVDSSVFNARTEAELAAELTGDPELRALLCHRLVDGALSIFHLLAKMPDRAAARRVRRDLRTKGVLGLLWRHAGNAAQRRRIAKHYVLSLL</sequence>
<dbReference type="HOGENOM" id="CLU_025996_25_4_4"/>
<dbReference type="Pfam" id="PF00535">
    <property type="entry name" value="Glycos_transf_2"/>
    <property type="match status" value="1"/>
</dbReference>